<evidence type="ECO:0000313" key="1">
    <source>
        <dbReference type="EMBL" id="GAG26743.1"/>
    </source>
</evidence>
<comment type="caution">
    <text evidence="1">The sequence shown here is derived from an EMBL/GenBank/DDBJ whole genome shotgun (WGS) entry which is preliminary data.</text>
</comment>
<protein>
    <submittedName>
        <fullName evidence="1">Uncharacterized protein</fullName>
    </submittedName>
</protein>
<reference evidence="1" key="1">
    <citation type="journal article" date="2014" name="Front. Microbiol.">
        <title>High frequency of phylogenetically diverse reductive dehalogenase-homologous genes in deep subseafloor sedimentary metagenomes.</title>
        <authorList>
            <person name="Kawai M."/>
            <person name="Futagami T."/>
            <person name="Toyoda A."/>
            <person name="Takaki Y."/>
            <person name="Nishi S."/>
            <person name="Hori S."/>
            <person name="Arai W."/>
            <person name="Tsubouchi T."/>
            <person name="Morono Y."/>
            <person name="Uchiyama I."/>
            <person name="Ito T."/>
            <person name="Fujiyama A."/>
            <person name="Inagaki F."/>
            <person name="Takami H."/>
        </authorList>
    </citation>
    <scope>NUCLEOTIDE SEQUENCE</scope>
    <source>
        <strain evidence="1">Expedition CK06-06</strain>
    </source>
</reference>
<gene>
    <name evidence="1" type="ORF">S01H1_48131</name>
</gene>
<dbReference type="EMBL" id="BARS01030901">
    <property type="protein sequence ID" value="GAG26743.1"/>
    <property type="molecule type" value="Genomic_DNA"/>
</dbReference>
<feature type="non-terminal residue" evidence="1">
    <location>
        <position position="1"/>
    </location>
</feature>
<name>X0WQE0_9ZZZZ</name>
<proteinExistence type="predicted"/>
<accession>X0WQE0</accession>
<organism evidence="1">
    <name type="scientific">marine sediment metagenome</name>
    <dbReference type="NCBI Taxonomy" id="412755"/>
    <lineage>
        <taxon>unclassified sequences</taxon>
        <taxon>metagenomes</taxon>
        <taxon>ecological metagenomes</taxon>
    </lineage>
</organism>
<sequence>GAAFGLLGRKFIDRFPDSMVFCPDYIHYGGDSELGRVAIRHFERIYQCKEAIVSHLRLHDNTYNLARKVKIHDKKIYSRRKKKRFLWGVNFELVTQGACD</sequence>
<dbReference type="AlphaFoldDB" id="X0WQE0"/>